<protein>
    <submittedName>
        <fullName evidence="2">Uncharacterized protein</fullName>
    </submittedName>
</protein>
<accession>A0A926JNX3</accession>
<feature type="transmembrane region" description="Helical" evidence="1">
    <location>
        <begin position="6"/>
        <end position="22"/>
    </location>
</feature>
<evidence type="ECO:0000256" key="1">
    <source>
        <dbReference type="SAM" id="Phobius"/>
    </source>
</evidence>
<dbReference type="RefSeq" id="WP_187963731.1">
    <property type="nucleotide sequence ID" value="NZ_JACVDC010000002.1"/>
</dbReference>
<keyword evidence="1" id="KW-0472">Membrane</keyword>
<name>A0A926JNX3_9FLAO</name>
<keyword evidence="1" id="KW-0812">Transmembrane</keyword>
<organism evidence="2 3">
    <name type="scientific">Sinomicrobium weinanense</name>
    <dbReference type="NCBI Taxonomy" id="2842200"/>
    <lineage>
        <taxon>Bacteria</taxon>
        <taxon>Pseudomonadati</taxon>
        <taxon>Bacteroidota</taxon>
        <taxon>Flavobacteriia</taxon>
        <taxon>Flavobacteriales</taxon>
        <taxon>Flavobacteriaceae</taxon>
        <taxon>Sinomicrobium</taxon>
    </lineage>
</organism>
<keyword evidence="3" id="KW-1185">Reference proteome</keyword>
<reference evidence="2 3" key="1">
    <citation type="submission" date="2020-09" db="EMBL/GenBank/DDBJ databases">
        <title>Sinomicrobium weinanense sp. nov., a halophilic bacteria isolated from saline-alkali soil.</title>
        <authorList>
            <person name="Wu P."/>
            <person name="Ren H."/>
            <person name="Mei Y."/>
            <person name="Liang Y."/>
            <person name="Chen Z."/>
        </authorList>
    </citation>
    <scope>NUCLEOTIDE SEQUENCE [LARGE SCALE GENOMIC DNA]</scope>
    <source>
        <strain evidence="2 3">FJxs</strain>
    </source>
</reference>
<proteinExistence type="predicted"/>
<dbReference type="Proteomes" id="UP000653730">
    <property type="component" value="Unassembled WGS sequence"/>
</dbReference>
<dbReference type="EMBL" id="JACVDC010000002">
    <property type="protein sequence ID" value="MBC9794571.1"/>
    <property type="molecule type" value="Genomic_DNA"/>
</dbReference>
<sequence length="64" mass="7773">MQKKLEAVYVLFLEYFIVYFFVRRRYFKATWRKIAEVRLLSAAEAWRKKTRKRTKGDALSLPKG</sequence>
<gene>
    <name evidence="2" type="ORF">IBL28_01220</name>
</gene>
<evidence type="ECO:0000313" key="3">
    <source>
        <dbReference type="Proteomes" id="UP000653730"/>
    </source>
</evidence>
<evidence type="ECO:0000313" key="2">
    <source>
        <dbReference type="EMBL" id="MBC9794571.1"/>
    </source>
</evidence>
<dbReference type="AlphaFoldDB" id="A0A926JNX3"/>
<keyword evidence="1" id="KW-1133">Transmembrane helix</keyword>
<comment type="caution">
    <text evidence="2">The sequence shown here is derived from an EMBL/GenBank/DDBJ whole genome shotgun (WGS) entry which is preliminary data.</text>
</comment>